<accession>B0C3L9</accession>
<dbReference type="NCBIfam" id="NF033540">
    <property type="entry name" value="transpos_IS701"/>
    <property type="match status" value="1"/>
</dbReference>
<feature type="domain" description="Transposase IS701-like DDE" evidence="1">
    <location>
        <begin position="36"/>
        <end position="232"/>
    </location>
</feature>
<dbReference type="RefSeq" id="WP_012165130.1">
    <property type="nucleotide sequence ID" value="NC_009925.1"/>
</dbReference>
<dbReference type="Proteomes" id="UP000000268">
    <property type="component" value="Chromosome"/>
</dbReference>
<gene>
    <name evidence="2" type="ordered locus">AM1_4882</name>
</gene>
<protein>
    <submittedName>
        <fullName evidence="2">Transposase, putative</fullName>
    </submittedName>
</protein>
<dbReference type="HOGENOM" id="CLU_049561_0_0_3"/>
<dbReference type="SUPFAM" id="SSF53098">
    <property type="entry name" value="Ribonuclease H-like"/>
    <property type="match status" value="1"/>
</dbReference>
<keyword evidence="3" id="KW-1185">Reference proteome</keyword>
<proteinExistence type="predicted"/>
<dbReference type="STRING" id="329726.AM1_4882"/>
<organism evidence="2 3">
    <name type="scientific">Acaryochloris marina (strain MBIC 11017)</name>
    <dbReference type="NCBI Taxonomy" id="329726"/>
    <lineage>
        <taxon>Bacteria</taxon>
        <taxon>Bacillati</taxon>
        <taxon>Cyanobacteriota</taxon>
        <taxon>Cyanophyceae</taxon>
        <taxon>Acaryochloridales</taxon>
        <taxon>Acaryochloridaceae</taxon>
        <taxon>Acaryochloris</taxon>
    </lineage>
</organism>
<name>B0C3L9_ACAM1</name>
<sequence>MLMTPPRPAATTLTFIDEYCQCYRPLFTDVRSYEAFKYLHLGMMSDIKHKSLPAIARICGLANEQGLLHFLTESPWRPSALEQARLNLILQVLSGRPLTLIIDETEDRKKGKQTDYVQRQYLGNLGKVDNGIVAVTAYGVVEHMTLPLMFRVYKPKSRLQSGDVYHSKPEIAVSMIDELLAHGCQFDLVLADSLYGESGSTFVSHLQALQLPYVVAIRSNHGLWLPKEQRVRCNRWRAFEHVFSDGSCETRYIREVIYGQRLAQQFWDITTDPQNLPKASTWYVMSEIEGVKYHQIGNFYGLRNWVEYGLKQSKNELGWADFRVTDYDQIERWWQVVMSAYLMVSLHSDRFELPTGLSMKQQVPPVIETFSQHRYWQTGKGWKHLLNNLRLVIIQSLILFDQIQPWLEVFPIPRLSLGFPQLIVMMNQLHGAIPRAAPGVKTPFLSA</sequence>
<dbReference type="InterPro" id="IPR039365">
    <property type="entry name" value="IS701-like"/>
</dbReference>
<evidence type="ECO:0000313" key="3">
    <source>
        <dbReference type="Proteomes" id="UP000000268"/>
    </source>
</evidence>
<dbReference type="InterPro" id="IPR012337">
    <property type="entry name" value="RNaseH-like_sf"/>
</dbReference>
<reference evidence="2 3" key="1">
    <citation type="journal article" date="2008" name="Proc. Natl. Acad. Sci. U.S.A.">
        <title>Niche adaptation and genome expansion in the chlorophyll d-producing cyanobacterium Acaryochloris marina.</title>
        <authorList>
            <person name="Swingley W.D."/>
            <person name="Chen M."/>
            <person name="Cheung P.C."/>
            <person name="Conrad A.L."/>
            <person name="Dejesa L.C."/>
            <person name="Hao J."/>
            <person name="Honchak B.M."/>
            <person name="Karbach L.E."/>
            <person name="Kurdoglu A."/>
            <person name="Lahiri S."/>
            <person name="Mastrian S.D."/>
            <person name="Miyashita H."/>
            <person name="Page L."/>
            <person name="Ramakrishna P."/>
            <person name="Satoh S."/>
            <person name="Sattley W.M."/>
            <person name="Shimada Y."/>
            <person name="Taylor H.L."/>
            <person name="Tomo T."/>
            <person name="Tsuchiya T."/>
            <person name="Wang Z.T."/>
            <person name="Raymond J."/>
            <person name="Mimuro M."/>
            <person name="Blankenship R.E."/>
            <person name="Touchman J.W."/>
        </authorList>
    </citation>
    <scope>NUCLEOTIDE SEQUENCE [LARGE SCALE GENOMIC DNA]</scope>
    <source>
        <strain evidence="3">MBIC 11017</strain>
    </source>
</reference>
<dbReference type="KEGG" id="amr:AM1_4882"/>
<dbReference type="eggNOG" id="COG5659">
    <property type="taxonomic scope" value="Bacteria"/>
</dbReference>
<dbReference type="InterPro" id="IPR038721">
    <property type="entry name" value="IS701-like_DDE_dom"/>
</dbReference>
<evidence type="ECO:0000259" key="1">
    <source>
        <dbReference type="Pfam" id="PF13546"/>
    </source>
</evidence>
<dbReference type="EMBL" id="CP000828">
    <property type="protein sequence ID" value="ABW29853.1"/>
    <property type="molecule type" value="Genomic_DNA"/>
</dbReference>
<dbReference type="PANTHER" id="PTHR33627">
    <property type="entry name" value="TRANSPOSASE"/>
    <property type="match status" value="1"/>
</dbReference>
<evidence type="ECO:0000313" key="2">
    <source>
        <dbReference type="EMBL" id="ABW29853.1"/>
    </source>
</evidence>
<dbReference type="AlphaFoldDB" id="B0C3L9"/>
<dbReference type="Pfam" id="PF13546">
    <property type="entry name" value="DDE_5"/>
    <property type="match status" value="1"/>
</dbReference>
<dbReference type="PANTHER" id="PTHR33627:SF1">
    <property type="entry name" value="TRANSPOSASE"/>
    <property type="match status" value="1"/>
</dbReference>
<dbReference type="OrthoDB" id="517776at2"/>